<organism evidence="1 2">
    <name type="scientific">Streptomyces chiangmaiensis</name>
    <dbReference type="NCBI Taxonomy" id="766497"/>
    <lineage>
        <taxon>Bacteria</taxon>
        <taxon>Bacillati</taxon>
        <taxon>Actinomycetota</taxon>
        <taxon>Actinomycetes</taxon>
        <taxon>Kitasatosporales</taxon>
        <taxon>Streptomycetaceae</taxon>
        <taxon>Streptomyces</taxon>
    </lineage>
</organism>
<dbReference type="EMBL" id="JAYWVC010000015">
    <property type="protein sequence ID" value="MED7821829.1"/>
    <property type="molecule type" value="Genomic_DNA"/>
</dbReference>
<name>A0ABU7FFC8_9ACTN</name>
<protein>
    <submittedName>
        <fullName evidence="1">Uncharacterized protein</fullName>
    </submittedName>
</protein>
<gene>
    <name evidence="1" type="ORF">VXC91_07485</name>
</gene>
<dbReference type="RefSeq" id="WP_329506073.1">
    <property type="nucleotide sequence ID" value="NZ_BAAAYZ010000217.1"/>
</dbReference>
<comment type="caution">
    <text evidence="1">The sequence shown here is derived from an EMBL/GenBank/DDBJ whole genome shotgun (WGS) entry which is preliminary data.</text>
</comment>
<dbReference type="Proteomes" id="UP001333996">
    <property type="component" value="Unassembled WGS sequence"/>
</dbReference>
<sequence length="190" mass="20455">MVVGHWARSPFGPFSDVMIERHDGHRVLLAPSRETADFIAGTYTFDEVRVVPVRADVAGREWTVRASSLGLRFVAGRRGLVGLLLRAVPGPLAARPAWAASVALPARVLLGVRTRGRAGRGRYEWYGAKDLWPVVAASAGYEGQDLGHLAPVVPPVRFGFGSPPRRPSVVRVTVTVSLERENGGAARDTA</sequence>
<proteinExistence type="predicted"/>
<evidence type="ECO:0000313" key="1">
    <source>
        <dbReference type="EMBL" id="MED7821829.1"/>
    </source>
</evidence>
<keyword evidence="2" id="KW-1185">Reference proteome</keyword>
<accession>A0ABU7FFC8</accession>
<evidence type="ECO:0000313" key="2">
    <source>
        <dbReference type="Proteomes" id="UP001333996"/>
    </source>
</evidence>
<reference evidence="1" key="1">
    <citation type="submission" date="2024-01" db="EMBL/GenBank/DDBJ databases">
        <title>First draft genome sequence data of TA4-1, the type strain of Gram-positive actinobacterium Streptomyces chiangmaiensis.</title>
        <authorList>
            <person name="Yasawong M."/>
            <person name="Nantapong N."/>
        </authorList>
    </citation>
    <scope>NUCLEOTIDE SEQUENCE</scope>
    <source>
        <strain evidence="1">TA4-1</strain>
    </source>
</reference>